<keyword evidence="3 4" id="KW-0326">Glycosidase</keyword>
<comment type="similarity">
    <text evidence="1 4">Belongs to the glycosyl hydrolase 53 family.</text>
</comment>
<gene>
    <name evidence="5" type="ORF">EV213_104241</name>
</gene>
<evidence type="ECO:0000313" key="5">
    <source>
        <dbReference type="EMBL" id="TDQ41243.1"/>
    </source>
</evidence>
<evidence type="ECO:0000256" key="3">
    <source>
        <dbReference type="ARBA" id="ARBA00023295"/>
    </source>
</evidence>
<dbReference type="InterPro" id="IPR017853">
    <property type="entry name" value="GH"/>
</dbReference>
<feature type="chain" id="PRO_5021032883" description="Arabinogalactan endo-beta-1,4-galactanase" evidence="4">
    <location>
        <begin position="31"/>
        <end position="400"/>
    </location>
</feature>
<dbReference type="RefSeq" id="WP_133579833.1">
    <property type="nucleotide sequence ID" value="NZ_SNYJ01000004.1"/>
</dbReference>
<comment type="caution">
    <text evidence="5">The sequence shown here is derived from an EMBL/GenBank/DDBJ whole genome shotgun (WGS) entry which is preliminary data.</text>
</comment>
<evidence type="ECO:0000313" key="6">
    <source>
        <dbReference type="Proteomes" id="UP000295632"/>
    </source>
</evidence>
<feature type="signal peptide" evidence="4">
    <location>
        <begin position="1"/>
        <end position="30"/>
    </location>
</feature>
<dbReference type="SUPFAM" id="SSF51445">
    <property type="entry name" value="(Trans)glycosidases"/>
    <property type="match status" value="1"/>
</dbReference>
<keyword evidence="6" id="KW-1185">Reference proteome</keyword>
<reference evidence="5 6" key="1">
    <citation type="submission" date="2019-03" db="EMBL/GenBank/DDBJ databases">
        <title>Genomic Encyclopedia of Type Strains, Phase IV (KMG-IV): sequencing the most valuable type-strain genomes for metagenomic binning, comparative biology and taxonomic classification.</title>
        <authorList>
            <person name="Goeker M."/>
        </authorList>
    </citation>
    <scope>NUCLEOTIDE SEQUENCE [LARGE SCALE GENOMIC DNA]</scope>
    <source>
        <strain evidence="5 6">DSM 28697</strain>
    </source>
</reference>
<dbReference type="OrthoDB" id="9768786at2"/>
<dbReference type="PANTHER" id="PTHR34983:SF2">
    <property type="entry name" value="ENDO-BETA-1,4-GALACTANASE"/>
    <property type="match status" value="1"/>
</dbReference>
<evidence type="ECO:0000256" key="2">
    <source>
        <dbReference type="ARBA" id="ARBA00022801"/>
    </source>
</evidence>
<dbReference type="GO" id="GO:0031218">
    <property type="term" value="F:arabinogalactan endo-1,4-beta-galactosidase activity"/>
    <property type="evidence" value="ECO:0007669"/>
    <property type="project" value="UniProtKB-EC"/>
</dbReference>
<dbReference type="GO" id="GO:0045490">
    <property type="term" value="P:pectin catabolic process"/>
    <property type="evidence" value="ECO:0007669"/>
    <property type="project" value="TreeGrafter"/>
</dbReference>
<dbReference type="InterPro" id="IPR011683">
    <property type="entry name" value="Glyco_hydro_53"/>
</dbReference>
<protein>
    <recommendedName>
        <fullName evidence="4">Arabinogalactan endo-beta-1,4-galactanase</fullName>
        <ecNumber evidence="4">3.2.1.89</ecNumber>
    </recommendedName>
</protein>
<keyword evidence="2 4" id="KW-0378">Hydrolase</keyword>
<comment type="catalytic activity">
    <reaction evidence="4">
        <text>The enzyme specifically hydrolyzes (1-&gt;4)-beta-D-galactosidic linkages in type I arabinogalactans.</text>
        <dbReference type="EC" id="3.2.1.89"/>
    </reaction>
</comment>
<accession>A0A4R6U8F7</accession>
<dbReference type="GO" id="GO:0015926">
    <property type="term" value="F:glucosidase activity"/>
    <property type="evidence" value="ECO:0007669"/>
    <property type="project" value="InterPro"/>
</dbReference>
<sequence>MNHKFRKIMIGIVLSIVVLLPAILPSSVNAATDEFIIGADVSMLKEVDDIGARFYDEGIQKDALEILKDHGVDYVRLRLWVDPYDAQGNPYGGGTNDLQTTLELAKKAKANGQKVIFDFHYSDFWADPGKQIKPKAWEGLNHSQLVERVYQYTSNVIETMNREGVTPAMVQVGNEIPSGMLWPEGRLTGGEEGFAELAALLQSGVQAVHDAMPAGQEAEIILHLDHGGDNGLYRWWFDNITKFDVDFDIIGLSYYPYWHGTMSELQANLNDISQRYDKDVLIVETAYAFTLADGDGLGNIFYKNEEAVGGYDATPQGQVEFIRDLKNVIHNVPDDRGRGFIWWEPTWQPVGGDTHWATDAGKAYTNDTGAPSNAWDNQTWFDFSGHALKVLDVLDESPGR</sequence>
<dbReference type="PANTHER" id="PTHR34983">
    <property type="entry name" value="ARABINOGALACTAN ENDO-BETA-1,4-GALACTANASE A"/>
    <property type="match status" value="1"/>
</dbReference>
<name>A0A4R6U8F7_9BACI</name>
<proteinExistence type="inferred from homology"/>
<dbReference type="AlphaFoldDB" id="A0A4R6U8F7"/>
<dbReference type="EC" id="3.2.1.89" evidence="4"/>
<dbReference type="Gene3D" id="3.20.20.80">
    <property type="entry name" value="Glycosidases"/>
    <property type="match status" value="1"/>
</dbReference>
<dbReference type="Proteomes" id="UP000295632">
    <property type="component" value="Unassembled WGS sequence"/>
</dbReference>
<dbReference type="Pfam" id="PF07745">
    <property type="entry name" value="Glyco_hydro_53"/>
    <property type="match status" value="1"/>
</dbReference>
<dbReference type="EMBL" id="SNYJ01000004">
    <property type="protein sequence ID" value="TDQ41243.1"/>
    <property type="molecule type" value="Genomic_DNA"/>
</dbReference>
<evidence type="ECO:0000256" key="1">
    <source>
        <dbReference type="ARBA" id="ARBA00010687"/>
    </source>
</evidence>
<organism evidence="5 6">
    <name type="scientific">Aureibacillus halotolerans</name>
    <dbReference type="NCBI Taxonomy" id="1508390"/>
    <lineage>
        <taxon>Bacteria</taxon>
        <taxon>Bacillati</taxon>
        <taxon>Bacillota</taxon>
        <taxon>Bacilli</taxon>
        <taxon>Bacillales</taxon>
        <taxon>Bacillaceae</taxon>
        <taxon>Aureibacillus</taxon>
    </lineage>
</organism>
<keyword evidence="4" id="KW-0732">Signal</keyword>
<evidence type="ECO:0000256" key="4">
    <source>
        <dbReference type="RuleBase" id="RU361192"/>
    </source>
</evidence>